<accession>A0AAN3ABL3</accession>
<dbReference type="Proteomes" id="UP000005475">
    <property type="component" value="Unassembled WGS sequence"/>
</dbReference>
<evidence type="ECO:0000313" key="2">
    <source>
        <dbReference type="Proteomes" id="UP000005475"/>
    </source>
</evidence>
<proteinExistence type="predicted"/>
<evidence type="ECO:0000313" key="1">
    <source>
        <dbReference type="EMBL" id="EDO12915.1"/>
    </source>
</evidence>
<organism evidence="1 2">
    <name type="scientific">Bacteroides ovatus (strain ATCC 8483 / DSM 1896 / JCM 5824 / BCRC 10623 / CCUG 4943 / NCTC 11153)</name>
    <dbReference type="NCBI Taxonomy" id="411476"/>
    <lineage>
        <taxon>Bacteria</taxon>
        <taxon>Pseudomonadati</taxon>
        <taxon>Bacteroidota</taxon>
        <taxon>Bacteroidia</taxon>
        <taxon>Bacteroidales</taxon>
        <taxon>Bacteroidaceae</taxon>
        <taxon>Bacteroides</taxon>
    </lineage>
</organism>
<protein>
    <submittedName>
        <fullName evidence="1">Uncharacterized protein</fullName>
    </submittedName>
</protein>
<gene>
    <name evidence="1" type="ORF">BACOVA_01419</name>
</gene>
<reference evidence="1 2" key="1">
    <citation type="submission" date="2007-03" db="EMBL/GenBank/DDBJ databases">
        <authorList>
            <person name="Fulton L."/>
            <person name="Clifton S."/>
            <person name="Fulton B."/>
            <person name="Xu J."/>
            <person name="Minx P."/>
            <person name="Pepin K.H."/>
            <person name="Johnson M."/>
            <person name="Thiruvilangam P."/>
            <person name="Bhonagiri V."/>
            <person name="Nash W.E."/>
            <person name="Mardis E.R."/>
            <person name="Wilson R.K."/>
        </authorList>
    </citation>
    <scope>NUCLEOTIDE SEQUENCE [LARGE SCALE GENOMIC DNA]</scope>
    <source>
        <strain evidence="2">ATCC 8483 / DSM 1896 / JCM 5824 / BCRC 10623 / CCUG 4943 / NCTC 11153</strain>
    </source>
</reference>
<comment type="caution">
    <text evidence="1">The sequence shown here is derived from an EMBL/GenBank/DDBJ whole genome shotgun (WGS) entry which is preliminary data.</text>
</comment>
<dbReference type="EMBL" id="AAXF02000043">
    <property type="protein sequence ID" value="EDO12915.1"/>
    <property type="molecule type" value="Genomic_DNA"/>
</dbReference>
<dbReference type="AlphaFoldDB" id="A0AAN3ABL3"/>
<sequence>MSCSTFVTGSVSYVRAARFVFFQDHFFTRTLIFFRLTASPMTEPQNSLKNV</sequence>
<name>A0AAN3ABL3_BACO1</name>
<reference evidence="2" key="2">
    <citation type="submission" date="2007-04" db="EMBL/GenBank/DDBJ databases">
        <title>Draft genome sequence of Bacteroides ovatus (ATCC 8483).</title>
        <authorList>
            <person name="Sudarsanam P."/>
            <person name="Ley R."/>
            <person name="Guruge J."/>
            <person name="Turnbaugh P.J."/>
            <person name="Mahowald M."/>
            <person name="Liep D."/>
            <person name="Gordon J."/>
        </authorList>
    </citation>
    <scope>NUCLEOTIDE SEQUENCE [LARGE SCALE GENOMIC DNA]</scope>
    <source>
        <strain evidence="2">ATCC 8483 / DSM 1896 / JCM 5824 / BCRC 10623 / CCUG 4943 / NCTC 11153</strain>
    </source>
</reference>